<feature type="compositionally biased region" description="Gly residues" evidence="1">
    <location>
        <begin position="42"/>
        <end position="56"/>
    </location>
</feature>
<sequence length="72" mass="7496">MFALCNLERRILGQTFHVTKLAGSCESRVTEEAWSGCWSDGPRGGTSGGAGSGGESISGSGIMKNPNPHFIP</sequence>
<organism evidence="2 3">
    <name type="scientific">Nesidiocoris tenuis</name>
    <dbReference type="NCBI Taxonomy" id="355587"/>
    <lineage>
        <taxon>Eukaryota</taxon>
        <taxon>Metazoa</taxon>
        <taxon>Ecdysozoa</taxon>
        <taxon>Arthropoda</taxon>
        <taxon>Hexapoda</taxon>
        <taxon>Insecta</taxon>
        <taxon>Pterygota</taxon>
        <taxon>Neoptera</taxon>
        <taxon>Paraneoptera</taxon>
        <taxon>Hemiptera</taxon>
        <taxon>Heteroptera</taxon>
        <taxon>Panheteroptera</taxon>
        <taxon>Cimicomorpha</taxon>
        <taxon>Miridae</taxon>
        <taxon>Dicyphina</taxon>
        <taxon>Nesidiocoris</taxon>
    </lineage>
</organism>
<keyword evidence="3" id="KW-1185">Reference proteome</keyword>
<dbReference type="AlphaFoldDB" id="A0A6H5G0E6"/>
<name>A0A6H5G0E6_9HEMI</name>
<protein>
    <submittedName>
        <fullName evidence="2">Uncharacterized protein</fullName>
    </submittedName>
</protein>
<reference evidence="2 3" key="1">
    <citation type="submission" date="2020-02" db="EMBL/GenBank/DDBJ databases">
        <authorList>
            <person name="Ferguson B K."/>
        </authorList>
    </citation>
    <scope>NUCLEOTIDE SEQUENCE [LARGE SCALE GENOMIC DNA]</scope>
</reference>
<accession>A0A6H5G0E6</accession>
<dbReference type="Proteomes" id="UP000479000">
    <property type="component" value="Unassembled WGS sequence"/>
</dbReference>
<evidence type="ECO:0000313" key="3">
    <source>
        <dbReference type="Proteomes" id="UP000479000"/>
    </source>
</evidence>
<gene>
    <name evidence="2" type="ORF">NTEN_LOCUS1957</name>
</gene>
<dbReference type="EMBL" id="CADCXU010003153">
    <property type="protein sequence ID" value="CAA9995166.1"/>
    <property type="molecule type" value="Genomic_DNA"/>
</dbReference>
<proteinExistence type="predicted"/>
<evidence type="ECO:0000313" key="2">
    <source>
        <dbReference type="EMBL" id="CAA9995166.1"/>
    </source>
</evidence>
<evidence type="ECO:0000256" key="1">
    <source>
        <dbReference type="SAM" id="MobiDB-lite"/>
    </source>
</evidence>
<feature type="region of interest" description="Disordered" evidence="1">
    <location>
        <begin position="36"/>
        <end position="72"/>
    </location>
</feature>